<protein>
    <submittedName>
        <fullName evidence="2">Phospholipase/carboxylesterase</fullName>
    </submittedName>
</protein>
<feature type="domain" description="Dienelactone hydrolase" evidence="1">
    <location>
        <begin position="98"/>
        <end position="207"/>
    </location>
</feature>
<dbReference type="InterPro" id="IPR029058">
    <property type="entry name" value="AB_hydrolase_fold"/>
</dbReference>
<keyword evidence="3" id="KW-1185">Reference proteome</keyword>
<proteinExistence type="predicted"/>
<reference evidence="2 3" key="1">
    <citation type="submission" date="2011-08" db="EMBL/GenBank/DDBJ databases">
        <authorList>
            <person name="Weinstock G."/>
            <person name="Sodergren E."/>
            <person name="Clifton S."/>
            <person name="Fulton L."/>
            <person name="Fulton B."/>
            <person name="Courtney L."/>
            <person name="Fronick C."/>
            <person name="Harrison M."/>
            <person name="Strong C."/>
            <person name="Farmer C."/>
            <person name="Delahaunty K."/>
            <person name="Markovic C."/>
            <person name="Hall O."/>
            <person name="Minx P."/>
            <person name="Tomlinson C."/>
            <person name="Mitreva M."/>
            <person name="Hou S."/>
            <person name="Chen J."/>
            <person name="Wollam A."/>
            <person name="Pepin K.H."/>
            <person name="Johnson M."/>
            <person name="Bhonagiri V."/>
            <person name="Zhang X."/>
            <person name="Suruliraj S."/>
            <person name="Warren W."/>
            <person name="Chinwalla A."/>
            <person name="Mardis E.R."/>
            <person name="Wilson R.K."/>
        </authorList>
    </citation>
    <scope>NUCLEOTIDE SEQUENCE [LARGE SCALE GENOMIC DNA]</scope>
    <source>
        <strain evidence="2 3">ATCC 33091</strain>
    </source>
</reference>
<evidence type="ECO:0000313" key="3">
    <source>
        <dbReference type="Proteomes" id="UP000003597"/>
    </source>
</evidence>
<organism evidence="2 3">
    <name type="scientific">Listeria innocua ATCC 33091</name>
    <dbReference type="NCBI Taxonomy" id="1002366"/>
    <lineage>
        <taxon>Bacteria</taxon>
        <taxon>Bacillati</taxon>
        <taxon>Bacillota</taxon>
        <taxon>Bacilli</taxon>
        <taxon>Bacillales</taxon>
        <taxon>Listeriaceae</taxon>
        <taxon>Listeria</taxon>
    </lineage>
</organism>
<dbReference type="GO" id="GO:0016787">
    <property type="term" value="F:hydrolase activity"/>
    <property type="evidence" value="ECO:0007669"/>
    <property type="project" value="InterPro"/>
</dbReference>
<evidence type="ECO:0000259" key="1">
    <source>
        <dbReference type="Pfam" id="PF01738"/>
    </source>
</evidence>
<dbReference type="Proteomes" id="UP000003597">
    <property type="component" value="Unassembled WGS sequence"/>
</dbReference>
<comment type="caution">
    <text evidence="2">The sequence shown here is derived from an EMBL/GenBank/DDBJ whole genome shotgun (WGS) entry which is preliminary data.</text>
</comment>
<dbReference type="Gene3D" id="3.40.50.1820">
    <property type="entry name" value="alpha/beta hydrolase"/>
    <property type="match status" value="1"/>
</dbReference>
<sequence length="218" mass="24436">MKKWYVQLIRKGAEKRMEHIFIPGKNNNLAPLLLLHGTGGDEKSLVEIAEFINSDAAVLSLRGDIKEGGANRFFKRFHDGSLDLEDLELKTAELIKTTRELAEQYQLDFERMIAVGYSNGANIAANALLQAEDSFHKAILFHAMPAGNKQPEFSISHRNVFLSAGLNDPLITAKASEELVEILEKRGAKVETVWTAAGHSLTMEELEEAKKWYQNNQK</sequence>
<dbReference type="AlphaFoldDB" id="A0AB72Z9A8"/>
<evidence type="ECO:0000313" key="2">
    <source>
        <dbReference type="EMBL" id="EHN61433.1"/>
    </source>
</evidence>
<dbReference type="EMBL" id="AGCN01000031">
    <property type="protein sequence ID" value="EHN61433.1"/>
    <property type="molecule type" value="Genomic_DNA"/>
</dbReference>
<dbReference type="InterPro" id="IPR002925">
    <property type="entry name" value="Dienelactn_hydro"/>
</dbReference>
<gene>
    <name evidence="2" type="ORF">HMPREF0557_01442</name>
</gene>
<dbReference type="SUPFAM" id="SSF53474">
    <property type="entry name" value="alpha/beta-Hydrolases"/>
    <property type="match status" value="1"/>
</dbReference>
<dbReference type="Pfam" id="PF01738">
    <property type="entry name" value="DLH"/>
    <property type="match status" value="1"/>
</dbReference>
<name>A0AB72Z9A8_LISIO</name>
<accession>A0AB72Z9A8</accession>